<dbReference type="NCBIfam" id="TIGR04256">
    <property type="entry name" value="GxxExxY"/>
    <property type="match status" value="1"/>
</dbReference>
<dbReference type="AlphaFoldDB" id="A0A517TT28"/>
<dbReference type="EMBL" id="CP036339">
    <property type="protein sequence ID" value="QDT71526.1"/>
    <property type="molecule type" value="Genomic_DNA"/>
</dbReference>
<evidence type="ECO:0000313" key="1">
    <source>
        <dbReference type="EMBL" id="QDT71526.1"/>
    </source>
</evidence>
<dbReference type="KEGG" id="llh:I41_06840"/>
<sequence length="98" mass="11295">MESVYESCLVQELTRRGLKCQRQVPVDIEYEGLRIDGGLRIDLLVEDAVVVELKAVDEMIPVFEAQLLTYLKLAKKRLGFLVNFNSPLMKQGLRRMVR</sequence>
<reference evidence="1 2" key="1">
    <citation type="submission" date="2019-02" db="EMBL/GenBank/DDBJ databases">
        <title>Deep-cultivation of Planctomycetes and their phenomic and genomic characterization uncovers novel biology.</title>
        <authorList>
            <person name="Wiegand S."/>
            <person name="Jogler M."/>
            <person name="Boedeker C."/>
            <person name="Pinto D."/>
            <person name="Vollmers J."/>
            <person name="Rivas-Marin E."/>
            <person name="Kohn T."/>
            <person name="Peeters S.H."/>
            <person name="Heuer A."/>
            <person name="Rast P."/>
            <person name="Oberbeckmann S."/>
            <person name="Bunk B."/>
            <person name="Jeske O."/>
            <person name="Meyerdierks A."/>
            <person name="Storesund J.E."/>
            <person name="Kallscheuer N."/>
            <person name="Luecker S."/>
            <person name="Lage O.M."/>
            <person name="Pohl T."/>
            <person name="Merkel B.J."/>
            <person name="Hornburger P."/>
            <person name="Mueller R.-W."/>
            <person name="Bruemmer F."/>
            <person name="Labrenz M."/>
            <person name="Spormann A.M."/>
            <person name="Op den Camp H."/>
            <person name="Overmann J."/>
            <person name="Amann R."/>
            <person name="Jetten M.S.M."/>
            <person name="Mascher T."/>
            <person name="Medema M.H."/>
            <person name="Devos D.P."/>
            <person name="Kaster A.-K."/>
            <person name="Ovreas L."/>
            <person name="Rohde M."/>
            <person name="Galperin M.Y."/>
            <person name="Jogler C."/>
        </authorList>
    </citation>
    <scope>NUCLEOTIDE SEQUENCE [LARGE SCALE GENOMIC DNA]</scope>
    <source>
        <strain evidence="1 2">I41</strain>
    </source>
</reference>
<protein>
    <recommendedName>
        <fullName evidence="3">GxxExxY protein</fullName>
    </recommendedName>
</protein>
<evidence type="ECO:0000313" key="2">
    <source>
        <dbReference type="Proteomes" id="UP000317909"/>
    </source>
</evidence>
<name>A0A517TT28_9BACT</name>
<dbReference type="Pfam" id="PF13366">
    <property type="entry name" value="PDDEXK_3"/>
    <property type="match status" value="1"/>
</dbReference>
<gene>
    <name evidence="1" type="ORF">I41_06840</name>
</gene>
<dbReference type="Proteomes" id="UP000317909">
    <property type="component" value="Chromosome"/>
</dbReference>
<proteinExistence type="predicted"/>
<evidence type="ECO:0008006" key="3">
    <source>
        <dbReference type="Google" id="ProtNLM"/>
    </source>
</evidence>
<accession>A0A517TT28</accession>
<organism evidence="1 2">
    <name type="scientific">Lacipirellula limnantheis</name>
    <dbReference type="NCBI Taxonomy" id="2528024"/>
    <lineage>
        <taxon>Bacteria</taxon>
        <taxon>Pseudomonadati</taxon>
        <taxon>Planctomycetota</taxon>
        <taxon>Planctomycetia</taxon>
        <taxon>Pirellulales</taxon>
        <taxon>Lacipirellulaceae</taxon>
        <taxon>Lacipirellula</taxon>
    </lineage>
</organism>
<dbReference type="InterPro" id="IPR026350">
    <property type="entry name" value="GxxExxY"/>
</dbReference>
<keyword evidence="2" id="KW-1185">Reference proteome</keyword>